<dbReference type="EMBL" id="JABMCG010000097">
    <property type="protein sequence ID" value="NUU28031.1"/>
    <property type="molecule type" value="Genomic_DNA"/>
</dbReference>
<comment type="caution">
    <text evidence="3">The sequence shown here is derived from an EMBL/GenBank/DDBJ whole genome shotgun (WGS) entry which is preliminary data.</text>
</comment>
<keyword evidence="3" id="KW-0808">Transferase</keyword>
<feature type="domain" description="Spore protein YkvP/CgeB glycosyl transferase-like" evidence="2">
    <location>
        <begin position="455"/>
        <end position="593"/>
    </location>
</feature>
<evidence type="ECO:0000256" key="1">
    <source>
        <dbReference type="SAM" id="MobiDB-lite"/>
    </source>
</evidence>
<reference evidence="3 4" key="1">
    <citation type="submission" date="2020-05" db="EMBL/GenBank/DDBJ databases">
        <title>Genome Sequencing of Type Strains.</title>
        <authorList>
            <person name="Lemaire J.F."/>
            <person name="Inderbitzin P."/>
            <person name="Gregorio O.A."/>
            <person name="Collins S.B."/>
            <person name="Wespe N."/>
            <person name="Knight-Connoni V."/>
        </authorList>
    </citation>
    <scope>NUCLEOTIDE SEQUENCE [LARGE SCALE GENOMIC DNA]</scope>
    <source>
        <strain evidence="3 4">DSM 20512</strain>
    </source>
</reference>
<sequence>MALFGRRRRPVATDPAQEARPASGAAASVVSVVGWRDPLPHTSEPVTVVVTTRSDRHGAVAGLVATARAALGADATVRAVSYVADASPVDPFEPDLPWVRDVPVAGFGSAVNAGVAPGVGRTLVLVDTSVDMGPEALHALATAVDAPLQALVHTVDGAARHGARLLRPGALPWSDDRSGAPSGPLLGADQPAVSVPRTALVPAPCLPDERTVLTAWTDACARSAGATVMTRDVGRVVRTVEPGRTVDAAVVDVVSSWRDSPADPVATGGVAAGPPLPPWGARPGVPEPARADDGAALSWSLKIAAPAGAAGDGWGDVHFADELAAALRRLGQRVRVDRRDAHVRDDDASDDVTVVVRGLDRVPPNPASVNLLWVISHPDDVEDTELRSFDGVFAAGPTWAAAAAARAGVPVRTLLQATDPSVFRPTEPRPSSSPPSADAGRVVFVGSTRGVSRPIVARAAALGTDLTVHGPGWDALLPARMLGEPSLDRAAVAATYSSARVVLNDHWPDMALGGFVSNRVFDVLAAGGVVVTDPVAGLEDLLDLPTLGVAADERQLAALLDPAHAWPGPEERSAVAALVAAEHSFDARAAVLLETAREERVRLGRG</sequence>
<evidence type="ECO:0000313" key="4">
    <source>
        <dbReference type="Proteomes" id="UP000539146"/>
    </source>
</evidence>
<feature type="region of interest" description="Disordered" evidence="1">
    <location>
        <begin position="259"/>
        <end position="278"/>
    </location>
</feature>
<accession>A0A850DSV8</accession>
<gene>
    <name evidence="3" type="ORF">HP467_07885</name>
</gene>
<dbReference type="GO" id="GO:0016740">
    <property type="term" value="F:transferase activity"/>
    <property type="evidence" value="ECO:0007669"/>
    <property type="project" value="UniProtKB-KW"/>
</dbReference>
<evidence type="ECO:0000313" key="3">
    <source>
        <dbReference type="EMBL" id="NUU28031.1"/>
    </source>
</evidence>
<evidence type="ECO:0000259" key="2">
    <source>
        <dbReference type="Pfam" id="PF13524"/>
    </source>
</evidence>
<protein>
    <submittedName>
        <fullName evidence="3">Glycosyltransferase family 1 protein</fullName>
    </submittedName>
</protein>
<dbReference type="Proteomes" id="UP000539146">
    <property type="component" value="Unassembled WGS sequence"/>
</dbReference>
<dbReference type="RefSeq" id="WP_175325843.1">
    <property type="nucleotide sequence ID" value="NZ_JABMCG010000097.1"/>
</dbReference>
<feature type="compositionally biased region" description="Basic residues" evidence="1">
    <location>
        <begin position="1"/>
        <end position="10"/>
    </location>
</feature>
<dbReference type="Pfam" id="PF13524">
    <property type="entry name" value="Glyco_trans_1_2"/>
    <property type="match status" value="1"/>
</dbReference>
<feature type="region of interest" description="Disordered" evidence="1">
    <location>
        <begin position="420"/>
        <end position="440"/>
    </location>
</feature>
<proteinExistence type="predicted"/>
<feature type="region of interest" description="Disordered" evidence="1">
    <location>
        <begin position="1"/>
        <end position="23"/>
    </location>
</feature>
<name>A0A850DSV8_9MICO</name>
<dbReference type="InterPro" id="IPR055259">
    <property type="entry name" value="YkvP/CgeB_Glyco_trans-like"/>
</dbReference>
<organism evidence="3 4">
    <name type="scientific">Curtobacterium citreum</name>
    <dbReference type="NCBI Taxonomy" id="2036"/>
    <lineage>
        <taxon>Bacteria</taxon>
        <taxon>Bacillati</taxon>
        <taxon>Actinomycetota</taxon>
        <taxon>Actinomycetes</taxon>
        <taxon>Micrococcales</taxon>
        <taxon>Microbacteriaceae</taxon>
        <taxon>Curtobacterium</taxon>
    </lineage>
</organism>
<dbReference type="AlphaFoldDB" id="A0A850DSV8"/>